<dbReference type="Proteomes" id="UP000887574">
    <property type="component" value="Unplaced"/>
</dbReference>
<dbReference type="Gene3D" id="2.70.40.10">
    <property type="match status" value="1"/>
</dbReference>
<accession>A0A915E2B7</accession>
<proteinExistence type="predicted"/>
<protein>
    <submittedName>
        <fullName evidence="2">Uncharacterized protein</fullName>
    </submittedName>
</protein>
<evidence type="ECO:0000313" key="1">
    <source>
        <dbReference type="Proteomes" id="UP000887574"/>
    </source>
</evidence>
<organism evidence="1 2">
    <name type="scientific">Ditylenchus dipsaci</name>
    <dbReference type="NCBI Taxonomy" id="166011"/>
    <lineage>
        <taxon>Eukaryota</taxon>
        <taxon>Metazoa</taxon>
        <taxon>Ecdysozoa</taxon>
        <taxon>Nematoda</taxon>
        <taxon>Chromadorea</taxon>
        <taxon>Rhabditida</taxon>
        <taxon>Tylenchina</taxon>
        <taxon>Tylenchomorpha</taxon>
        <taxon>Sphaerularioidea</taxon>
        <taxon>Anguinidae</taxon>
        <taxon>Anguininae</taxon>
        <taxon>Ditylenchus</taxon>
    </lineage>
</organism>
<dbReference type="SUPFAM" id="SSF51283">
    <property type="entry name" value="dUTPase-like"/>
    <property type="match status" value="1"/>
</dbReference>
<dbReference type="InterPro" id="IPR036157">
    <property type="entry name" value="dUTPase-like_sf"/>
</dbReference>
<reference evidence="2" key="1">
    <citation type="submission" date="2022-11" db="UniProtKB">
        <authorList>
            <consortium name="WormBaseParasite"/>
        </authorList>
    </citation>
    <scope>IDENTIFICATION</scope>
</reference>
<keyword evidence="1" id="KW-1185">Reference proteome</keyword>
<dbReference type="WBParaSite" id="jg25114">
    <property type="protein sequence ID" value="jg25114"/>
    <property type="gene ID" value="jg25114"/>
</dbReference>
<dbReference type="AlphaFoldDB" id="A0A915E2B7"/>
<name>A0A915E2B7_9BILA</name>
<sequence>MNSVIFSYDLYAKGNAPISQADSITLFSSERKRVNPSGWCYVKTGIRVFRIQDGFRGVVIPQHDFSTQSFMFPMEQIFDSGVHGELMMTLRNYCDQNGQEINVGQPIARMIDTVIPPLSLAGHEVQTSFNANVLDDQIVYVSGTGSPSSDGASAQLQ</sequence>
<evidence type="ECO:0000313" key="2">
    <source>
        <dbReference type="WBParaSite" id="jg25114"/>
    </source>
</evidence>